<gene>
    <name evidence="2" type="ORF">EYF80_055212</name>
</gene>
<comment type="caution">
    <text evidence="2">The sequence shown here is derived from an EMBL/GenBank/DDBJ whole genome shotgun (WGS) entry which is preliminary data.</text>
</comment>
<evidence type="ECO:0000313" key="3">
    <source>
        <dbReference type="Proteomes" id="UP000314294"/>
    </source>
</evidence>
<dbReference type="EMBL" id="SRLO01001923">
    <property type="protein sequence ID" value="TNN34623.1"/>
    <property type="molecule type" value="Genomic_DNA"/>
</dbReference>
<dbReference type="Proteomes" id="UP000314294">
    <property type="component" value="Unassembled WGS sequence"/>
</dbReference>
<evidence type="ECO:0000313" key="2">
    <source>
        <dbReference type="EMBL" id="TNN34623.1"/>
    </source>
</evidence>
<protein>
    <submittedName>
        <fullName evidence="2">Uncharacterized protein</fullName>
    </submittedName>
</protein>
<proteinExistence type="predicted"/>
<reference evidence="2 3" key="1">
    <citation type="submission" date="2019-03" db="EMBL/GenBank/DDBJ databases">
        <title>First draft genome of Liparis tanakae, snailfish: a comprehensive survey of snailfish specific genes.</title>
        <authorList>
            <person name="Kim W."/>
            <person name="Song I."/>
            <person name="Jeong J.-H."/>
            <person name="Kim D."/>
            <person name="Kim S."/>
            <person name="Ryu S."/>
            <person name="Song J.Y."/>
            <person name="Lee S.K."/>
        </authorList>
    </citation>
    <scope>NUCLEOTIDE SEQUENCE [LARGE SCALE GENOMIC DNA]</scope>
    <source>
        <tissue evidence="2">Muscle</tissue>
    </source>
</reference>
<dbReference type="AlphaFoldDB" id="A0A4Z2F0Z7"/>
<organism evidence="2 3">
    <name type="scientific">Liparis tanakae</name>
    <name type="common">Tanaka's snailfish</name>
    <dbReference type="NCBI Taxonomy" id="230148"/>
    <lineage>
        <taxon>Eukaryota</taxon>
        <taxon>Metazoa</taxon>
        <taxon>Chordata</taxon>
        <taxon>Craniata</taxon>
        <taxon>Vertebrata</taxon>
        <taxon>Euteleostomi</taxon>
        <taxon>Actinopterygii</taxon>
        <taxon>Neopterygii</taxon>
        <taxon>Teleostei</taxon>
        <taxon>Neoteleostei</taxon>
        <taxon>Acanthomorphata</taxon>
        <taxon>Eupercaria</taxon>
        <taxon>Perciformes</taxon>
        <taxon>Cottioidei</taxon>
        <taxon>Cottales</taxon>
        <taxon>Liparidae</taxon>
        <taxon>Liparis</taxon>
    </lineage>
</organism>
<sequence>MKLRCYVAVAREERSSCNQQRRPRGPGGQNRYFRHESDPHRHSTRTLFLGELGRPATLKLESILVLSESTGPDRQQQRQQGGAAGLTSPTYSMMNVFFLMRCSVRTPHPRPFSVLKMHRSNWMPFCTTRLGQAGLQLQRELHS</sequence>
<keyword evidence="3" id="KW-1185">Reference proteome</keyword>
<accession>A0A4Z2F0Z7</accession>
<name>A0A4Z2F0Z7_9TELE</name>
<feature type="region of interest" description="Disordered" evidence="1">
    <location>
        <begin position="15"/>
        <end position="48"/>
    </location>
</feature>
<evidence type="ECO:0000256" key="1">
    <source>
        <dbReference type="SAM" id="MobiDB-lite"/>
    </source>
</evidence>